<evidence type="ECO:0000256" key="3">
    <source>
        <dbReference type="PROSITE-ProRule" id="PRU00023"/>
    </source>
</evidence>
<gene>
    <name evidence="4" type="ORF">PG986_012570</name>
</gene>
<comment type="caution">
    <text evidence="4">The sequence shown here is derived from an EMBL/GenBank/DDBJ whole genome shotgun (WGS) entry which is preliminary data.</text>
</comment>
<proteinExistence type="predicted"/>
<feature type="repeat" description="ANK" evidence="3">
    <location>
        <begin position="403"/>
        <end position="435"/>
    </location>
</feature>
<evidence type="ECO:0000256" key="2">
    <source>
        <dbReference type="ARBA" id="ARBA00023043"/>
    </source>
</evidence>
<evidence type="ECO:0000256" key="1">
    <source>
        <dbReference type="ARBA" id="ARBA00022737"/>
    </source>
</evidence>
<accession>A0ABR1Q0C6</accession>
<dbReference type="GeneID" id="92081854"/>
<dbReference type="Gene3D" id="1.25.40.20">
    <property type="entry name" value="Ankyrin repeat-containing domain"/>
    <property type="match status" value="2"/>
</dbReference>
<organism evidence="4 5">
    <name type="scientific">Apiospora aurea</name>
    <dbReference type="NCBI Taxonomy" id="335848"/>
    <lineage>
        <taxon>Eukaryota</taxon>
        <taxon>Fungi</taxon>
        <taxon>Dikarya</taxon>
        <taxon>Ascomycota</taxon>
        <taxon>Pezizomycotina</taxon>
        <taxon>Sordariomycetes</taxon>
        <taxon>Xylariomycetidae</taxon>
        <taxon>Amphisphaeriales</taxon>
        <taxon>Apiosporaceae</taxon>
        <taxon>Apiospora</taxon>
    </lineage>
</organism>
<dbReference type="PANTHER" id="PTHR24198">
    <property type="entry name" value="ANKYRIN REPEAT AND PROTEIN KINASE DOMAIN-CONTAINING PROTEIN"/>
    <property type="match status" value="1"/>
</dbReference>
<dbReference type="SMART" id="SM00248">
    <property type="entry name" value="ANK"/>
    <property type="match status" value="5"/>
</dbReference>
<dbReference type="RefSeq" id="XP_066695488.1">
    <property type="nucleotide sequence ID" value="XM_066848792.1"/>
</dbReference>
<keyword evidence="5" id="KW-1185">Reference proteome</keyword>
<dbReference type="SUPFAM" id="SSF48403">
    <property type="entry name" value="Ankyrin repeat"/>
    <property type="match status" value="2"/>
</dbReference>
<dbReference type="InterPro" id="IPR002110">
    <property type="entry name" value="Ankyrin_rpt"/>
</dbReference>
<dbReference type="EMBL" id="JAQQWE010000008">
    <property type="protein sequence ID" value="KAK7943457.1"/>
    <property type="molecule type" value="Genomic_DNA"/>
</dbReference>
<evidence type="ECO:0000313" key="4">
    <source>
        <dbReference type="EMBL" id="KAK7943457.1"/>
    </source>
</evidence>
<dbReference type="PANTHER" id="PTHR24198:SF165">
    <property type="entry name" value="ANKYRIN REPEAT-CONTAINING PROTEIN-RELATED"/>
    <property type="match status" value="1"/>
</dbReference>
<dbReference type="Proteomes" id="UP001391051">
    <property type="component" value="Unassembled WGS sequence"/>
</dbReference>
<dbReference type="PROSITE" id="PS50088">
    <property type="entry name" value="ANK_REPEAT"/>
    <property type="match status" value="1"/>
</dbReference>
<keyword evidence="2 3" id="KW-0040">ANK repeat</keyword>
<keyword evidence="1" id="KW-0677">Repeat</keyword>
<reference evidence="4 5" key="1">
    <citation type="submission" date="2023-01" db="EMBL/GenBank/DDBJ databases">
        <title>Analysis of 21 Apiospora genomes using comparative genomics revels a genus with tremendous synthesis potential of carbohydrate active enzymes and secondary metabolites.</title>
        <authorList>
            <person name="Sorensen T."/>
        </authorList>
    </citation>
    <scope>NUCLEOTIDE SEQUENCE [LARGE SCALE GENOMIC DNA]</scope>
    <source>
        <strain evidence="4 5">CBS 24483</strain>
    </source>
</reference>
<sequence length="803" mass="92111">MADIHELPWELMFLVLDNLDDAKDWVSLGCVRHDFYELVIKKIWGLVSTAELLINMGYGDAIDELDEYGCSPPMYAYHFDQADFLVFLLGEGASLRVAQNESRPFVLWSSTLLYQACLDNRWQLVVKLVEHGTDPLLPDEDGLQPLQYCISGFAPISRHHITEIDEQGHVETQKMISIVESCKMHVGVNRKTLNTASKYAVGGGLYPFLSFLLDNGLDITTLLEDCLPQFAHSQGIQKTISLLLSRGYINRLDKTHEVNDGLPILQHSAGIICSYIPSAPKNESDKHHEPQMPVDLLFVCLAFGRDTILEELVKVFDMNYSAYSEEEIWRLLEAMRQHGTSSGSRRAHCVNVLLQEGRDGRILQHNRAFETLCDIFLRRNDDGESVILDFLDRGGRYNFTFEDGSTALFAATNSGCVKLAERLLDLGHDPNKFTTRQLPGHCGWAFFWDAREPTFIRLLIERGFNPLRMAEEKPGLDCLFKEFMRGDNDDFAIFQDMCRLTLNEDTDDGDLFYLLDFACSHGYYHCIQEMRLHAKSRVDAVIREKAALFLQKLLINMTPINDRLAGYFRTIMDMDEAIDTIGLILRLGPRSTLNSSWRLKQGREDFTALKVLQKLLTPPENPHTRLESSWGKCEFHQRLQYRIFWCLSERISTETGPGRLVVTILGQRIQWPEDFKGPADSPEYAEEITFTPRWRLGKKNGHHRGFAFELLEKLLTPENPHPDGDFNWPCDDIQKRYLYRIRWCLDQRIKIDTITGKTNVTIKGGTITRPSQLNDPNVPADEAEWDLLEEIPLTWGLHLRGER</sequence>
<dbReference type="InterPro" id="IPR036770">
    <property type="entry name" value="Ankyrin_rpt-contain_sf"/>
</dbReference>
<name>A0ABR1Q0C6_9PEZI</name>
<protein>
    <submittedName>
        <fullName evidence="4">Uncharacterized protein</fullName>
    </submittedName>
</protein>
<evidence type="ECO:0000313" key="5">
    <source>
        <dbReference type="Proteomes" id="UP001391051"/>
    </source>
</evidence>